<dbReference type="InterPro" id="IPR008467">
    <property type="entry name" value="Dynein1_light_intermed_chain"/>
</dbReference>
<keyword evidence="7 11" id="KW-0067">ATP-binding</keyword>
<feature type="compositionally biased region" description="Polar residues" evidence="12">
    <location>
        <begin position="537"/>
        <end position="547"/>
    </location>
</feature>
<evidence type="ECO:0000256" key="3">
    <source>
        <dbReference type="ARBA" id="ARBA00022448"/>
    </source>
</evidence>
<comment type="similarity">
    <text evidence="2 11">Belongs to the dynein light intermediate chain family.</text>
</comment>
<dbReference type="GO" id="GO:0005524">
    <property type="term" value="F:ATP binding"/>
    <property type="evidence" value="ECO:0007669"/>
    <property type="project" value="UniProtKB-KW"/>
</dbReference>
<keyword evidence="8 11" id="KW-0243">Dynein</keyword>
<evidence type="ECO:0000256" key="6">
    <source>
        <dbReference type="ARBA" id="ARBA00022741"/>
    </source>
</evidence>
<keyword evidence="9 11" id="KW-0505">Motor protein</keyword>
<dbReference type="GO" id="GO:0045504">
    <property type="term" value="F:dynein heavy chain binding"/>
    <property type="evidence" value="ECO:0007669"/>
    <property type="project" value="TreeGrafter"/>
</dbReference>
<keyword evidence="4 11" id="KW-0963">Cytoplasm</keyword>
<evidence type="ECO:0000256" key="4">
    <source>
        <dbReference type="ARBA" id="ARBA00022490"/>
    </source>
</evidence>
<feature type="region of interest" description="Disordered" evidence="12">
    <location>
        <begin position="520"/>
        <end position="547"/>
    </location>
</feature>
<organism evidence="13">
    <name type="scientific">Schistocephalus solidus</name>
    <name type="common">Tapeworm</name>
    <dbReference type="NCBI Taxonomy" id="70667"/>
    <lineage>
        <taxon>Eukaryota</taxon>
        <taxon>Metazoa</taxon>
        <taxon>Spiralia</taxon>
        <taxon>Lophotrochozoa</taxon>
        <taxon>Platyhelminthes</taxon>
        <taxon>Cestoda</taxon>
        <taxon>Eucestoda</taxon>
        <taxon>Diphyllobothriidea</taxon>
        <taxon>Diphyllobothriidae</taxon>
        <taxon>Schistocephalus</taxon>
    </lineage>
</organism>
<feature type="compositionally biased region" description="Low complexity" evidence="12">
    <location>
        <begin position="433"/>
        <end position="460"/>
    </location>
</feature>
<feature type="compositionally biased region" description="Low complexity" evidence="12">
    <location>
        <begin position="407"/>
        <end position="421"/>
    </location>
</feature>
<comment type="subcellular location">
    <subcellularLocation>
        <location evidence="1 11">Cytoplasm</location>
        <location evidence="1 11">Cytoskeleton</location>
    </subcellularLocation>
</comment>
<dbReference type="EMBL" id="GEEE01007196">
    <property type="protein sequence ID" value="JAP56029.1"/>
    <property type="molecule type" value="Transcribed_RNA"/>
</dbReference>
<evidence type="ECO:0000256" key="8">
    <source>
        <dbReference type="ARBA" id="ARBA00023017"/>
    </source>
</evidence>
<accession>A0A0X3PWJ9</accession>
<dbReference type="Pfam" id="PF05783">
    <property type="entry name" value="DLIC"/>
    <property type="match status" value="2"/>
</dbReference>
<evidence type="ECO:0000256" key="7">
    <source>
        <dbReference type="ARBA" id="ARBA00022840"/>
    </source>
</evidence>
<dbReference type="GO" id="GO:0005868">
    <property type="term" value="C:cytoplasmic dynein complex"/>
    <property type="evidence" value="ECO:0007669"/>
    <property type="project" value="UniProtKB-UniRule"/>
</dbReference>
<comment type="subunit">
    <text evidence="11">Homodimer. The cytoplasmic dynein 1 complex consists of two catalytic heavy chains (HCs) and a number of non-catalytic subunits presented by intermediate chains (ICs).</text>
</comment>
<dbReference type="Gene3D" id="3.40.50.300">
    <property type="entry name" value="P-loop containing nucleotide triphosphate hydrolases"/>
    <property type="match status" value="1"/>
</dbReference>
<name>A0A0X3PWJ9_SCHSO</name>
<comment type="function">
    <text evidence="11">Acts as one of several non-catalytic accessory components of the cytoplasmic dynein 1 complex that are thought to be involved in linking dynein to cargos and to adapter proteins that regulate dynein function. Cytoplasmic dynein 1 acts as a motor for the intracellular retrograde motility of vesicles and organelles along microtubules. May play a role in binding dynein to membranous organelles or chromosomes.</text>
</comment>
<evidence type="ECO:0000256" key="12">
    <source>
        <dbReference type="SAM" id="MobiDB-lite"/>
    </source>
</evidence>
<evidence type="ECO:0000256" key="11">
    <source>
        <dbReference type="RuleBase" id="RU366047"/>
    </source>
</evidence>
<keyword evidence="3 11" id="KW-0813">Transport</keyword>
<dbReference type="PANTHER" id="PTHR12688:SF0">
    <property type="entry name" value="DYNEIN LIGHT INTERMEDIATE CHAIN"/>
    <property type="match status" value="1"/>
</dbReference>
<evidence type="ECO:0000313" key="13">
    <source>
        <dbReference type="EMBL" id="JAP56029.1"/>
    </source>
</evidence>
<keyword evidence="10 11" id="KW-0206">Cytoskeleton</keyword>
<reference evidence="13" key="1">
    <citation type="submission" date="2016-01" db="EMBL/GenBank/DDBJ databases">
        <title>Reference transcriptome for the parasite Schistocephalus solidus: insights into the molecular evolution of parasitism.</title>
        <authorList>
            <person name="Hebert F.O."/>
            <person name="Grambauer S."/>
            <person name="Barber I."/>
            <person name="Landry C.R."/>
            <person name="Aubin-Horth N."/>
        </authorList>
    </citation>
    <scope>NUCLEOTIDE SEQUENCE</scope>
</reference>
<dbReference type="PANTHER" id="PTHR12688">
    <property type="entry name" value="DYNEIN LIGHT INTERMEDIATE CHAIN"/>
    <property type="match status" value="1"/>
</dbReference>
<evidence type="ECO:0000256" key="1">
    <source>
        <dbReference type="ARBA" id="ARBA00004245"/>
    </source>
</evidence>
<evidence type="ECO:0000256" key="5">
    <source>
        <dbReference type="ARBA" id="ARBA00022701"/>
    </source>
</evidence>
<feature type="region of interest" description="Disordered" evidence="12">
    <location>
        <begin position="407"/>
        <end position="469"/>
    </location>
</feature>
<protein>
    <recommendedName>
        <fullName evidence="11">Dynein light intermediate chain</fullName>
    </recommendedName>
</protein>
<dbReference type="GO" id="GO:0000226">
    <property type="term" value="P:microtubule cytoskeleton organization"/>
    <property type="evidence" value="ECO:0007669"/>
    <property type="project" value="TreeGrafter"/>
</dbReference>
<proteinExistence type="inferred from homology"/>
<evidence type="ECO:0000256" key="10">
    <source>
        <dbReference type="ARBA" id="ARBA00023212"/>
    </source>
</evidence>
<dbReference type="InterPro" id="IPR027417">
    <property type="entry name" value="P-loop_NTPase"/>
</dbReference>
<gene>
    <name evidence="13" type="primary">DC1L2</name>
    <name evidence="13" type="ORF">TR85168</name>
</gene>
<dbReference type="GO" id="GO:0005874">
    <property type="term" value="C:microtubule"/>
    <property type="evidence" value="ECO:0007669"/>
    <property type="project" value="UniProtKB-KW"/>
</dbReference>
<keyword evidence="5 11" id="KW-0493">Microtubule</keyword>
<dbReference type="GO" id="GO:0005813">
    <property type="term" value="C:centrosome"/>
    <property type="evidence" value="ECO:0007669"/>
    <property type="project" value="TreeGrafter"/>
</dbReference>
<feature type="compositionally biased region" description="Basic and acidic residues" evidence="12">
    <location>
        <begin position="520"/>
        <end position="532"/>
    </location>
</feature>
<evidence type="ECO:0000256" key="2">
    <source>
        <dbReference type="ARBA" id="ARBA00006831"/>
    </source>
</evidence>
<keyword evidence="6 11" id="KW-0547">Nucleotide-binding</keyword>
<sequence length="547" mass="59563">MVVETNSEEMPKESHLWSTILKEVSTMGLRKLPQKKGLLFLGDNGTGKSTLVSRLSGKASSKNGTGLQYHFLDVKDEARDDQTKLSVWILGGEFVFTPLLRYVLTKESFSDLLAVIVVSMEEPWNIMEQLEKWVAVLSEYIKQLELPVEELSAHRERIIQQFRAYIEPDTLLLSPAHTKAELSPAKAPLAPTGVRSAPLHPATAALLNLTASQPATDSKPVEQVANTDEPNFAPKVPTNEDLPLTMGALINNLGIPLVVVVTKTDVMETLEKDRGFSEEQFDLIQMHIRRFCLSYGAALFYVSTKEDRNCHLLNTYLQHRVYGFPFTQSAYVVEKDCIFVPAGWDNLKKISILEENLTKFKRDDPFSSIVPQPEEDRSVIKETEVTAIDEQVFLMRLLASIQRDAANTTSGSAGDGSTTDAVHGSSGMFDQLGSVVGTPGSRPSSGTSRTPTPSRPKGSVVGSGSGIGGIPGNSSENVLASFFNNLLSSKRPAATAAAPSISGDLLADRQNLTSTEMHTELERLSKSSKEGLESVANAGQNSNPQGD</sequence>
<dbReference type="GO" id="GO:0007018">
    <property type="term" value="P:microtubule-based movement"/>
    <property type="evidence" value="ECO:0007669"/>
    <property type="project" value="InterPro"/>
</dbReference>
<dbReference type="InterPro" id="IPR022780">
    <property type="entry name" value="Dynein_light_int_chain"/>
</dbReference>
<dbReference type="AlphaFoldDB" id="A0A0X3PWJ9"/>
<evidence type="ECO:0000256" key="9">
    <source>
        <dbReference type="ARBA" id="ARBA00023175"/>
    </source>
</evidence>
<dbReference type="SUPFAM" id="SSF52540">
    <property type="entry name" value="P-loop containing nucleoside triphosphate hydrolases"/>
    <property type="match status" value="1"/>
</dbReference>